<evidence type="ECO:0000256" key="8">
    <source>
        <dbReference type="ARBA" id="ARBA00023125"/>
    </source>
</evidence>
<dbReference type="AlphaFoldDB" id="A0AB35C0G1"/>
<dbReference type="GO" id="GO:0001216">
    <property type="term" value="F:DNA-binding transcription activator activity"/>
    <property type="evidence" value="ECO:0007669"/>
    <property type="project" value="InterPro"/>
</dbReference>
<feature type="domain" description="RNA polymerase sigma factor 54 DNA-binding" evidence="11">
    <location>
        <begin position="330"/>
        <end position="483"/>
    </location>
</feature>
<dbReference type="Pfam" id="PF00309">
    <property type="entry name" value="Sigma54_AID"/>
    <property type="match status" value="1"/>
</dbReference>
<dbReference type="GO" id="GO:0000428">
    <property type="term" value="C:DNA-directed RNA polymerase complex"/>
    <property type="evidence" value="ECO:0007669"/>
    <property type="project" value="UniProtKB-KW"/>
</dbReference>
<evidence type="ECO:0000256" key="10">
    <source>
        <dbReference type="PIRNR" id="PIRNR000774"/>
    </source>
</evidence>
<protein>
    <recommendedName>
        <fullName evidence="2 10">RNA polymerase sigma-54 factor</fullName>
    </recommendedName>
</protein>
<feature type="domain" description="RNA polymerase sigma factor 54 core-binding" evidence="12">
    <location>
        <begin position="123"/>
        <end position="315"/>
    </location>
</feature>
<evidence type="ECO:0000256" key="4">
    <source>
        <dbReference type="ARBA" id="ARBA00022679"/>
    </source>
</evidence>
<dbReference type="PRINTS" id="PR00045">
    <property type="entry name" value="SIGMA54FCT"/>
</dbReference>
<proteinExistence type="inferred from homology"/>
<keyword evidence="7 10" id="KW-0731">Sigma factor</keyword>
<evidence type="ECO:0000256" key="7">
    <source>
        <dbReference type="ARBA" id="ARBA00023082"/>
    </source>
</evidence>
<keyword evidence="3 10" id="KW-0240">DNA-directed RNA polymerase</keyword>
<dbReference type="EMBL" id="JAGIBU010000003">
    <property type="protein sequence ID" value="MBS7824652.1"/>
    <property type="molecule type" value="Genomic_DNA"/>
</dbReference>
<keyword evidence="6 10" id="KW-0805">Transcription regulation</keyword>
<keyword evidence="9 10" id="KW-0804">Transcription</keyword>
<name>A0AB35C0G1_9GAMM</name>
<evidence type="ECO:0000313" key="13">
    <source>
        <dbReference type="EMBL" id="MBS7824652.1"/>
    </source>
</evidence>
<comment type="function">
    <text evidence="10">Sigma factors are initiation factors that promote the attachment of RNA polymerase to specific initiation sites and are then released.</text>
</comment>
<evidence type="ECO:0000259" key="11">
    <source>
        <dbReference type="Pfam" id="PF04552"/>
    </source>
</evidence>
<dbReference type="PROSITE" id="PS00718">
    <property type="entry name" value="SIGMA54_2"/>
    <property type="match status" value="1"/>
</dbReference>
<dbReference type="Proteomes" id="UP000680020">
    <property type="component" value="Unassembled WGS sequence"/>
</dbReference>
<dbReference type="PANTHER" id="PTHR32248:SF4">
    <property type="entry name" value="RNA POLYMERASE SIGMA-54 FACTOR"/>
    <property type="match status" value="1"/>
</dbReference>
<dbReference type="PANTHER" id="PTHR32248">
    <property type="entry name" value="RNA POLYMERASE SIGMA-54 FACTOR"/>
    <property type="match status" value="1"/>
</dbReference>
<sequence>MKIRSSIVQKQTQAIVLTQSMQNALKILQCSQLELAHEVEAFLTENMMLEQDVNSEAEMDDAALVQGHLGVKNEQNNLTNDSSMHHSVELDQLIPTEMIDEWAEYEDHPLLDHSEHETFDHDAAELSLAEHLWQQLQLLPLSETDRWLGLVLIDALDDNGYCTEPLENILAEVNAARPDLDITVAELKVMLHHLQQCDPPGIGAQSLEESLIAQIRHLHPAPTWAEMAIDVLRYHSKWLLQHDLKRIARTYECTETDVITMLEGFKGLNPYPAAAYRTDAIETVLPDIIVTQKQAELEVTLNEEVLPKLRINRQYARLAQQAKIAQRDLLRGQLTEARFFLKSLEDRFDTLLKVAKAIVTAQADFFLQGERAMKALKMQTIAEAVALNESTISRAVAGKYLICSRGTYPLSFFFSNQVTDDEASGVAIRAILQELIDGENKQKPLSDQKLQTLLATRGHEISRRTVAKYRDVLGIKSSTERKQLV</sequence>
<dbReference type="InterPro" id="IPR007046">
    <property type="entry name" value="RNA_pol_sigma_54_core-bd"/>
</dbReference>
<dbReference type="Pfam" id="PF04963">
    <property type="entry name" value="Sigma54_CBD"/>
    <property type="match status" value="1"/>
</dbReference>
<dbReference type="InterPro" id="IPR038709">
    <property type="entry name" value="RpoN_core-bd_sf"/>
</dbReference>
<accession>A0AB35C0G1</accession>
<evidence type="ECO:0000256" key="5">
    <source>
        <dbReference type="ARBA" id="ARBA00022695"/>
    </source>
</evidence>
<dbReference type="Gene3D" id="1.10.10.60">
    <property type="entry name" value="Homeodomain-like"/>
    <property type="match status" value="1"/>
</dbReference>
<dbReference type="PIRSF" id="PIRSF000774">
    <property type="entry name" value="RpoN"/>
    <property type="match status" value="1"/>
</dbReference>
<dbReference type="RefSeq" id="WP_213403824.1">
    <property type="nucleotide sequence ID" value="NZ_JAGIBT010000003.1"/>
</dbReference>
<evidence type="ECO:0000256" key="2">
    <source>
        <dbReference type="ARBA" id="ARBA00019942"/>
    </source>
</evidence>
<evidence type="ECO:0000259" key="12">
    <source>
        <dbReference type="Pfam" id="PF04963"/>
    </source>
</evidence>
<evidence type="ECO:0000256" key="3">
    <source>
        <dbReference type="ARBA" id="ARBA00022478"/>
    </source>
</evidence>
<dbReference type="GO" id="GO:0003677">
    <property type="term" value="F:DNA binding"/>
    <property type="evidence" value="ECO:0007669"/>
    <property type="project" value="UniProtKB-KW"/>
</dbReference>
<keyword evidence="5 10" id="KW-0548">Nucleotidyltransferase</keyword>
<keyword evidence="8 10" id="KW-0238">DNA-binding</keyword>
<evidence type="ECO:0000256" key="9">
    <source>
        <dbReference type="ARBA" id="ARBA00023163"/>
    </source>
</evidence>
<evidence type="ECO:0000313" key="14">
    <source>
        <dbReference type="Proteomes" id="UP000680020"/>
    </source>
</evidence>
<evidence type="ECO:0000256" key="6">
    <source>
        <dbReference type="ARBA" id="ARBA00023015"/>
    </source>
</evidence>
<evidence type="ECO:0000256" key="1">
    <source>
        <dbReference type="ARBA" id="ARBA00008798"/>
    </source>
</evidence>
<dbReference type="Pfam" id="PF04552">
    <property type="entry name" value="Sigma54_DBD"/>
    <property type="match status" value="1"/>
</dbReference>
<keyword evidence="4 10" id="KW-0808">Transferase</keyword>
<comment type="caution">
    <text evidence="13">The sequence shown here is derived from an EMBL/GenBank/DDBJ whole genome shotgun (WGS) entry which is preliminary data.</text>
</comment>
<dbReference type="PROSITE" id="PS50044">
    <property type="entry name" value="SIGMA54_3"/>
    <property type="match status" value="1"/>
</dbReference>
<dbReference type="InterPro" id="IPR000394">
    <property type="entry name" value="RNA_pol_sigma_54"/>
</dbReference>
<dbReference type="InterPro" id="IPR007634">
    <property type="entry name" value="RNA_pol_sigma_54_DNA-bd"/>
</dbReference>
<dbReference type="GO" id="GO:0006352">
    <property type="term" value="P:DNA-templated transcription initiation"/>
    <property type="evidence" value="ECO:0007669"/>
    <property type="project" value="InterPro"/>
</dbReference>
<organism evidence="13 14">
    <name type="scientific">Wohlfahrtiimonas chitiniclastica</name>
    <dbReference type="NCBI Taxonomy" id="400946"/>
    <lineage>
        <taxon>Bacteria</taxon>
        <taxon>Pseudomonadati</taxon>
        <taxon>Pseudomonadota</taxon>
        <taxon>Gammaproteobacteria</taxon>
        <taxon>Cardiobacteriales</taxon>
        <taxon>Ignatzschineriaceae</taxon>
        <taxon>Wohlfahrtiimonas</taxon>
    </lineage>
</organism>
<dbReference type="GO" id="GO:0016779">
    <property type="term" value="F:nucleotidyltransferase activity"/>
    <property type="evidence" value="ECO:0007669"/>
    <property type="project" value="UniProtKB-KW"/>
</dbReference>
<reference evidence="13" key="1">
    <citation type="submission" date="2021-03" db="EMBL/GenBank/DDBJ databases">
        <title>Identification and antibiotic profiling of Wohlfahrtiimonas chitiniclastica, an underestimated human pathogen.</title>
        <authorList>
            <person name="Kopf A."/>
            <person name="Bunk B."/>
            <person name="Coldewey S."/>
            <person name="Gunzer F."/>
            <person name="Riedel T."/>
            <person name="Schroettner P."/>
        </authorList>
    </citation>
    <scope>NUCLEOTIDE SEQUENCE</scope>
    <source>
        <strain evidence="13">DSM 100917</strain>
    </source>
</reference>
<dbReference type="GO" id="GO:0016987">
    <property type="term" value="F:sigma factor activity"/>
    <property type="evidence" value="ECO:0007669"/>
    <property type="project" value="UniProtKB-KW"/>
</dbReference>
<comment type="similarity">
    <text evidence="1 10">Belongs to the sigma-54 factor family.</text>
</comment>
<dbReference type="NCBIfam" id="TIGR02395">
    <property type="entry name" value="rpoN_sigma"/>
    <property type="match status" value="1"/>
</dbReference>
<dbReference type="Gene3D" id="1.10.10.1330">
    <property type="entry name" value="RNA polymerase sigma-54 factor, core-binding domain"/>
    <property type="match status" value="1"/>
</dbReference>
<gene>
    <name evidence="13" type="primary">rpoN</name>
    <name evidence="13" type="ORF">J7561_05465</name>
</gene>